<dbReference type="PANTHER" id="PTHR45277:SF1">
    <property type="entry name" value="EXPRESSED PROTEIN"/>
    <property type="match status" value="1"/>
</dbReference>
<evidence type="ECO:0000313" key="2">
    <source>
        <dbReference type="EMBL" id="MBZ2166750.1"/>
    </source>
</evidence>
<comment type="caution">
    <text evidence="2">The sequence shown here is derived from an EMBL/GenBank/DDBJ whole genome shotgun (WGS) entry which is preliminary data.</text>
</comment>
<dbReference type="GO" id="GO:0008168">
    <property type="term" value="F:methyltransferase activity"/>
    <property type="evidence" value="ECO:0007669"/>
    <property type="project" value="UniProtKB-KW"/>
</dbReference>
<dbReference type="InterPro" id="IPR029063">
    <property type="entry name" value="SAM-dependent_MTases_sf"/>
</dbReference>
<keyword evidence="2" id="KW-0808">Transferase</keyword>
<keyword evidence="2" id="KW-0489">Methyltransferase</keyword>
<gene>
    <name evidence="2" type="ORF">K8N75_11955</name>
</gene>
<dbReference type="Proteomes" id="UP000825933">
    <property type="component" value="Unassembled WGS sequence"/>
</dbReference>
<dbReference type="Pfam" id="PF13847">
    <property type="entry name" value="Methyltransf_31"/>
    <property type="match status" value="1"/>
</dbReference>
<protein>
    <submittedName>
        <fullName evidence="2">Class I SAM-dependent methyltransferase</fullName>
    </submittedName>
</protein>
<keyword evidence="3" id="KW-1185">Reference proteome</keyword>
<reference evidence="3" key="1">
    <citation type="journal article" date="2022" name="Microbiol. Resour. Announc.">
        <title>Draft Genome Sequence of a Methanogenic Archaeon from West Spitsbergen Permafrost.</title>
        <authorList>
            <person name="Trubitsyn V."/>
            <person name="Rivkina E."/>
            <person name="Shcherbakova V."/>
        </authorList>
    </citation>
    <scope>NUCLEOTIDE SEQUENCE [LARGE SCALE GENOMIC DNA]</scope>
    <source>
        <strain evidence="3">VT</strain>
    </source>
</reference>
<sequence length="121" mass="13480">MLSKWGGNLQSKIHDLVLDCLSWDGNGKLIDIGCGNAPLSIKAAKKYSKAHVTGIDYWGGMWDFSLKVCEKNAKIEGVQDRITFQKASASDLPFENNYFDAAVSNLVFHEVQDTKDKRDVI</sequence>
<dbReference type="Gene3D" id="3.40.50.150">
    <property type="entry name" value="Vaccinia Virus protein VP39"/>
    <property type="match status" value="1"/>
</dbReference>
<name>A0A8T5UZY8_9EURY</name>
<proteinExistence type="predicted"/>
<feature type="domain" description="Methyltransferase" evidence="1">
    <location>
        <begin position="26"/>
        <end position="115"/>
    </location>
</feature>
<evidence type="ECO:0000259" key="1">
    <source>
        <dbReference type="Pfam" id="PF13847"/>
    </source>
</evidence>
<organism evidence="2 3">
    <name type="scientific">Methanobacterium spitsbergense</name>
    <dbReference type="NCBI Taxonomy" id="2874285"/>
    <lineage>
        <taxon>Archaea</taxon>
        <taxon>Methanobacteriati</taxon>
        <taxon>Methanobacteriota</taxon>
        <taxon>Methanomada group</taxon>
        <taxon>Methanobacteria</taxon>
        <taxon>Methanobacteriales</taxon>
        <taxon>Methanobacteriaceae</taxon>
        <taxon>Methanobacterium</taxon>
    </lineage>
</organism>
<dbReference type="GO" id="GO:0032259">
    <property type="term" value="P:methylation"/>
    <property type="evidence" value="ECO:0007669"/>
    <property type="project" value="UniProtKB-KW"/>
</dbReference>
<evidence type="ECO:0000313" key="3">
    <source>
        <dbReference type="Proteomes" id="UP000825933"/>
    </source>
</evidence>
<accession>A0A8T5UZY8</accession>
<dbReference type="CDD" id="cd02440">
    <property type="entry name" value="AdoMet_MTases"/>
    <property type="match status" value="1"/>
</dbReference>
<dbReference type="EMBL" id="JAIOUQ010000014">
    <property type="protein sequence ID" value="MBZ2166750.1"/>
    <property type="molecule type" value="Genomic_DNA"/>
</dbReference>
<dbReference type="SUPFAM" id="SSF53335">
    <property type="entry name" value="S-adenosyl-L-methionine-dependent methyltransferases"/>
    <property type="match status" value="1"/>
</dbReference>
<dbReference type="PANTHER" id="PTHR45277">
    <property type="entry name" value="EXPRESSED PROTEIN"/>
    <property type="match status" value="1"/>
</dbReference>
<dbReference type="InterPro" id="IPR025714">
    <property type="entry name" value="Methyltranfer_dom"/>
</dbReference>
<dbReference type="AlphaFoldDB" id="A0A8T5UZY8"/>
<dbReference type="RefSeq" id="WP_338038051.1">
    <property type="nucleotide sequence ID" value="NZ_JAIOUQ010000014.1"/>
</dbReference>